<dbReference type="InterPro" id="IPR047156">
    <property type="entry name" value="Teg/CotR/CapV-like"/>
</dbReference>
<dbReference type="CDD" id="cd07199">
    <property type="entry name" value="Pat17_PNPLA8_PNPLA9_like"/>
    <property type="match status" value="1"/>
</dbReference>
<dbReference type="OrthoDB" id="9807112at2"/>
<feature type="short sequence motif" description="GXSXG" evidence="2">
    <location>
        <begin position="43"/>
        <end position="47"/>
    </location>
</feature>
<evidence type="ECO:0000313" key="5">
    <source>
        <dbReference type="Proteomes" id="UP000319817"/>
    </source>
</evidence>
<dbReference type="Gene3D" id="3.40.1090.10">
    <property type="entry name" value="Cytosolic phospholipase A2 catalytic domain"/>
    <property type="match status" value="1"/>
</dbReference>
<dbReference type="InterPro" id="IPR016035">
    <property type="entry name" value="Acyl_Trfase/lysoPLipase"/>
</dbReference>
<reference evidence="4 5" key="1">
    <citation type="submission" date="2019-02" db="EMBL/GenBank/DDBJ databases">
        <title>Deep-cultivation of Planctomycetes and their phenomic and genomic characterization uncovers novel biology.</title>
        <authorList>
            <person name="Wiegand S."/>
            <person name="Jogler M."/>
            <person name="Boedeker C."/>
            <person name="Pinto D."/>
            <person name="Vollmers J."/>
            <person name="Rivas-Marin E."/>
            <person name="Kohn T."/>
            <person name="Peeters S.H."/>
            <person name="Heuer A."/>
            <person name="Rast P."/>
            <person name="Oberbeckmann S."/>
            <person name="Bunk B."/>
            <person name="Jeske O."/>
            <person name="Meyerdierks A."/>
            <person name="Storesund J.E."/>
            <person name="Kallscheuer N."/>
            <person name="Luecker S."/>
            <person name="Lage O.M."/>
            <person name="Pohl T."/>
            <person name="Merkel B.J."/>
            <person name="Hornburger P."/>
            <person name="Mueller R.-W."/>
            <person name="Bruemmer F."/>
            <person name="Labrenz M."/>
            <person name="Spormann A.M."/>
            <person name="Op den Camp H."/>
            <person name="Overmann J."/>
            <person name="Amann R."/>
            <person name="Jetten M.S.M."/>
            <person name="Mascher T."/>
            <person name="Medema M.H."/>
            <person name="Devos D.P."/>
            <person name="Kaster A.-K."/>
            <person name="Ovreas L."/>
            <person name="Rohde M."/>
            <person name="Galperin M.Y."/>
            <person name="Jogler C."/>
        </authorList>
    </citation>
    <scope>NUCLEOTIDE SEQUENCE [LARGE SCALE GENOMIC DNA]</scope>
    <source>
        <strain evidence="4 5">K23_9</strain>
    </source>
</reference>
<keyword evidence="1 2" id="KW-0443">Lipid metabolism</keyword>
<dbReference type="GO" id="GO:0016042">
    <property type="term" value="P:lipid catabolic process"/>
    <property type="evidence" value="ECO:0007669"/>
    <property type="project" value="UniProtKB-UniRule"/>
</dbReference>
<feature type="domain" description="PNPLA" evidence="3">
    <location>
        <begin position="7"/>
        <end position="212"/>
    </location>
</feature>
<feature type="active site" description="Proton acceptor" evidence="2">
    <location>
        <position position="199"/>
    </location>
</feature>
<keyword evidence="2" id="KW-0442">Lipid degradation</keyword>
<name>A0A517NZ84_9BACT</name>
<evidence type="ECO:0000256" key="2">
    <source>
        <dbReference type="PROSITE-ProRule" id="PRU01161"/>
    </source>
</evidence>
<evidence type="ECO:0000313" key="4">
    <source>
        <dbReference type="EMBL" id="QDT12439.1"/>
    </source>
</evidence>
<dbReference type="InterPro" id="IPR002641">
    <property type="entry name" value="PNPLA_dom"/>
</dbReference>
<dbReference type="EMBL" id="CP036526">
    <property type="protein sequence ID" value="QDT12439.1"/>
    <property type="molecule type" value="Genomic_DNA"/>
</dbReference>
<evidence type="ECO:0000256" key="1">
    <source>
        <dbReference type="ARBA" id="ARBA00023098"/>
    </source>
</evidence>
<dbReference type="RefSeq" id="WP_145420320.1">
    <property type="nucleotide sequence ID" value="NZ_CP036526.1"/>
</dbReference>
<accession>A0A517NZ84</accession>
<dbReference type="PANTHER" id="PTHR24138">
    <property type="entry name" value="INTRACELLLAR PHOSPHOLIPASE A FAMILY"/>
    <property type="match status" value="1"/>
</dbReference>
<dbReference type="AlphaFoldDB" id="A0A517NZ84"/>
<dbReference type="Proteomes" id="UP000319817">
    <property type="component" value="Chromosome"/>
</dbReference>
<dbReference type="NCBIfam" id="NF041079">
    <property type="entry name" value="CBASS_lipase"/>
    <property type="match status" value="1"/>
</dbReference>
<proteinExistence type="predicted"/>
<organism evidence="4 5">
    <name type="scientific">Stieleria marina</name>
    <dbReference type="NCBI Taxonomy" id="1930275"/>
    <lineage>
        <taxon>Bacteria</taxon>
        <taxon>Pseudomonadati</taxon>
        <taxon>Planctomycetota</taxon>
        <taxon>Planctomycetia</taxon>
        <taxon>Pirellulales</taxon>
        <taxon>Pirellulaceae</taxon>
        <taxon>Stieleria</taxon>
    </lineage>
</organism>
<keyword evidence="2" id="KW-0378">Hydrolase</keyword>
<dbReference type="GO" id="GO:0016787">
    <property type="term" value="F:hydrolase activity"/>
    <property type="evidence" value="ECO:0007669"/>
    <property type="project" value="UniProtKB-UniRule"/>
</dbReference>
<gene>
    <name evidence="4" type="ORF">K239x_44490</name>
</gene>
<dbReference type="Pfam" id="PF01734">
    <property type="entry name" value="Patatin"/>
    <property type="match status" value="1"/>
</dbReference>
<keyword evidence="5" id="KW-1185">Reference proteome</keyword>
<feature type="short sequence motif" description="GXGXXG" evidence="2">
    <location>
        <begin position="11"/>
        <end position="16"/>
    </location>
</feature>
<sequence>MARFQILAFDGGGIRGAFGVGFLQELESQADRKLRDCFDLIAGTSTGAITALGLGVGFGGDDLVELYKRSGPKIFAPQPEYVPDSVWIRHIYPYVKKVISLKASGDIDHFFRSRYSSKNLRECLHEHFGSCQMKDIEGPRVIVPSINLTDGEPHIFGTPHLPIHLPDADLKILDVLMATTAAPTYFSHYEMPDGSAHADGGLWANSPGLLGLAEALRLRQLCVGDHCAPPFSTREIFMLTVGTGTAKFSLKPPGEDAGAIYWAPQIADVMLSSQVQGLQVPLRFLLADRVKQVNFQLPDKSWKLDAVQHLDEMIEMGRAAAREHGDEIIEKFLQHIPDPFDHVEDDAHDVVDDPSLESAL</sequence>
<evidence type="ECO:0000259" key="3">
    <source>
        <dbReference type="PROSITE" id="PS51635"/>
    </source>
</evidence>
<dbReference type="PANTHER" id="PTHR24138:SF10">
    <property type="entry name" value="PHOSPHOLIPASE A2"/>
    <property type="match status" value="1"/>
</dbReference>
<dbReference type="SUPFAM" id="SSF52151">
    <property type="entry name" value="FabD/lysophospholipase-like"/>
    <property type="match status" value="1"/>
</dbReference>
<dbReference type="PROSITE" id="PS51635">
    <property type="entry name" value="PNPLA"/>
    <property type="match status" value="1"/>
</dbReference>
<feature type="active site" description="Nucleophile" evidence="2">
    <location>
        <position position="45"/>
    </location>
</feature>
<protein>
    <submittedName>
        <fullName evidence="4">Patatin-like phospholipase</fullName>
    </submittedName>
</protein>
<feature type="short sequence motif" description="DGA/G" evidence="2">
    <location>
        <begin position="199"/>
        <end position="201"/>
    </location>
</feature>